<dbReference type="Pfam" id="PF20050">
    <property type="entry name" value="DUF6452"/>
    <property type="match status" value="1"/>
</dbReference>
<dbReference type="Proteomes" id="UP001595826">
    <property type="component" value="Unassembled WGS sequence"/>
</dbReference>
<evidence type="ECO:0000313" key="1">
    <source>
        <dbReference type="EMBL" id="MFC4269480.1"/>
    </source>
</evidence>
<dbReference type="InterPro" id="IPR045607">
    <property type="entry name" value="DUF6452"/>
</dbReference>
<dbReference type="EMBL" id="JBHSCY010000002">
    <property type="protein sequence ID" value="MFC4269480.1"/>
    <property type="molecule type" value="Genomic_DNA"/>
</dbReference>
<proteinExistence type="predicted"/>
<organism evidence="1 2">
    <name type="scientific">Polaribacter marinivivus</name>
    <dbReference type="NCBI Taxonomy" id="1524260"/>
    <lineage>
        <taxon>Bacteria</taxon>
        <taxon>Pseudomonadati</taxon>
        <taxon>Bacteroidota</taxon>
        <taxon>Flavobacteriia</taxon>
        <taxon>Flavobacteriales</taxon>
        <taxon>Flavobacteriaceae</taxon>
    </lineage>
</organism>
<evidence type="ECO:0000313" key="2">
    <source>
        <dbReference type="Proteomes" id="UP001595826"/>
    </source>
</evidence>
<protein>
    <submittedName>
        <fullName evidence="1">DUF6452 family protein</fullName>
    </submittedName>
</protein>
<reference evidence="2" key="1">
    <citation type="journal article" date="2019" name="Int. J. Syst. Evol. Microbiol.">
        <title>The Global Catalogue of Microorganisms (GCM) 10K type strain sequencing project: providing services to taxonomists for standard genome sequencing and annotation.</title>
        <authorList>
            <consortium name="The Broad Institute Genomics Platform"/>
            <consortium name="The Broad Institute Genome Sequencing Center for Infectious Disease"/>
            <person name="Wu L."/>
            <person name="Ma J."/>
        </authorList>
    </citation>
    <scope>NUCLEOTIDE SEQUENCE [LARGE SCALE GENOMIC DNA]</scope>
    <source>
        <strain evidence="2">CECT 8655</strain>
    </source>
</reference>
<keyword evidence="2" id="KW-1185">Reference proteome</keyword>
<sequence>MKKTIVTLLLLMIIWGCTKDDFCIQSPVTPNLILRFYDDINRDELKSTSGLYVWAENKDTIFINQATDSLVIPLNTASNQTIYNLSEGNVVNQFTINYTIRNEFVSRSCGFKSIYENVTFSSSSTWITDFTPTTLTSIENQNSAHVQIFH</sequence>
<accession>A0ABV8RAJ0</accession>
<name>A0ABV8RAJ0_9FLAO</name>
<gene>
    <name evidence="1" type="ORF">ACFOWD_11225</name>
</gene>
<comment type="caution">
    <text evidence="1">The sequence shown here is derived from an EMBL/GenBank/DDBJ whole genome shotgun (WGS) entry which is preliminary data.</text>
</comment>
<dbReference type="RefSeq" id="WP_377410603.1">
    <property type="nucleotide sequence ID" value="NZ_JBHSCY010000002.1"/>
</dbReference>